<name>A0A815TT69_9BILA</name>
<dbReference type="GO" id="GO:0008253">
    <property type="term" value="F:5'-nucleotidase activity"/>
    <property type="evidence" value="ECO:0007669"/>
    <property type="project" value="UniProtKB-EC"/>
</dbReference>
<evidence type="ECO:0000256" key="2">
    <source>
        <dbReference type="ARBA" id="ARBA00006654"/>
    </source>
</evidence>
<dbReference type="Pfam" id="PF02872">
    <property type="entry name" value="5_nucleotid_C"/>
    <property type="match status" value="1"/>
</dbReference>
<dbReference type="InterPro" id="IPR008334">
    <property type="entry name" value="5'-Nucleotdase_C"/>
</dbReference>
<dbReference type="GO" id="GO:0008768">
    <property type="term" value="F:UDP-sugar diphosphatase activity"/>
    <property type="evidence" value="ECO:0007669"/>
    <property type="project" value="TreeGrafter"/>
</dbReference>
<dbReference type="Proteomes" id="UP000663860">
    <property type="component" value="Unassembled WGS sequence"/>
</dbReference>
<gene>
    <name evidence="5" type="ORF">IZO911_LOCUS45190</name>
</gene>
<protein>
    <recommendedName>
        <fullName evidence="3">5'-nucleotidase</fullName>
        <ecNumber evidence="3">3.1.3.5</ecNumber>
    </recommendedName>
</protein>
<evidence type="ECO:0000313" key="6">
    <source>
        <dbReference type="Proteomes" id="UP000663860"/>
    </source>
</evidence>
<evidence type="ECO:0000259" key="4">
    <source>
        <dbReference type="Pfam" id="PF02872"/>
    </source>
</evidence>
<dbReference type="PANTHER" id="PTHR11575">
    <property type="entry name" value="5'-NUCLEOTIDASE-RELATED"/>
    <property type="match status" value="1"/>
</dbReference>
<proteinExistence type="inferred from homology"/>
<feature type="domain" description="5'-Nucleotidase C-terminal" evidence="4">
    <location>
        <begin position="31"/>
        <end position="161"/>
    </location>
</feature>
<comment type="catalytic activity">
    <reaction evidence="1">
        <text>a ribonucleoside 5'-phosphate + H2O = a ribonucleoside + phosphate</text>
        <dbReference type="Rhea" id="RHEA:12484"/>
        <dbReference type="ChEBI" id="CHEBI:15377"/>
        <dbReference type="ChEBI" id="CHEBI:18254"/>
        <dbReference type="ChEBI" id="CHEBI:43474"/>
        <dbReference type="ChEBI" id="CHEBI:58043"/>
        <dbReference type="EC" id="3.1.3.5"/>
    </reaction>
</comment>
<reference evidence="5" key="1">
    <citation type="submission" date="2021-02" db="EMBL/GenBank/DDBJ databases">
        <authorList>
            <person name="Nowell W R."/>
        </authorList>
    </citation>
    <scope>NUCLEOTIDE SEQUENCE</scope>
</reference>
<dbReference type="PANTHER" id="PTHR11575:SF24">
    <property type="entry name" value="5'-NUCLEOTIDASE"/>
    <property type="match status" value="1"/>
</dbReference>
<dbReference type="AlphaFoldDB" id="A0A815TT69"/>
<dbReference type="EC" id="3.1.3.5" evidence="3"/>
<comment type="caution">
    <text evidence="5">The sequence shown here is derived from an EMBL/GenBank/DDBJ whole genome shotgun (WGS) entry which is preliminary data.</text>
</comment>
<dbReference type="SUPFAM" id="SSF55816">
    <property type="entry name" value="5'-nucleotidase (syn. UDP-sugar hydrolase), C-terminal domain"/>
    <property type="match status" value="1"/>
</dbReference>
<dbReference type="InterPro" id="IPR036907">
    <property type="entry name" value="5'-Nucleotdase_C_sf"/>
</dbReference>
<accession>A0A815TT69</accession>
<dbReference type="EMBL" id="CAJNOE010003676">
    <property type="protein sequence ID" value="CAF1504977.1"/>
    <property type="molecule type" value="Genomic_DNA"/>
</dbReference>
<dbReference type="GO" id="GO:0009166">
    <property type="term" value="P:nucleotide catabolic process"/>
    <property type="evidence" value="ECO:0007669"/>
    <property type="project" value="InterPro"/>
</dbReference>
<dbReference type="Gene3D" id="3.90.780.10">
    <property type="entry name" value="5'-Nucleotidase, C-terminal domain"/>
    <property type="match status" value="1"/>
</dbReference>
<dbReference type="InterPro" id="IPR006179">
    <property type="entry name" value="5_nucleotidase/apyrase"/>
</dbReference>
<organism evidence="5 6">
    <name type="scientific">Adineta steineri</name>
    <dbReference type="NCBI Taxonomy" id="433720"/>
    <lineage>
        <taxon>Eukaryota</taxon>
        <taxon>Metazoa</taxon>
        <taxon>Spiralia</taxon>
        <taxon>Gnathifera</taxon>
        <taxon>Rotifera</taxon>
        <taxon>Eurotatoria</taxon>
        <taxon>Bdelloidea</taxon>
        <taxon>Adinetida</taxon>
        <taxon>Adinetidae</taxon>
        <taxon>Adineta</taxon>
    </lineage>
</organism>
<feature type="non-terminal residue" evidence="5">
    <location>
        <position position="1"/>
    </location>
</feature>
<evidence type="ECO:0000256" key="3">
    <source>
        <dbReference type="ARBA" id="ARBA00012643"/>
    </source>
</evidence>
<evidence type="ECO:0000256" key="1">
    <source>
        <dbReference type="ARBA" id="ARBA00000815"/>
    </source>
</evidence>
<evidence type="ECO:0000313" key="5">
    <source>
        <dbReference type="EMBL" id="CAF1504977.1"/>
    </source>
</evidence>
<comment type="similarity">
    <text evidence="2">Belongs to the 5'-nucleotidase family.</text>
</comment>
<sequence length="194" mass="21055">WYNLGIEVFKALGYHPEQTISCLPQGIELDGTSESVRSSQTLLTDTICESMIATTSDSRSTIGIFNSGAIRIDDILRELITGYDILRTLPFANNIIALSVPGRILAQVLTTGMSLKGNGMFLSYTGVQTSDGGTTWFVNGTNIATSGINYIVATIEYAKLNTQLNNPNVTVLQNTNVTQTAALFTYLKIKYPPC</sequence>